<comment type="caution">
    <text evidence="2">The sequence shown here is derived from an EMBL/GenBank/DDBJ whole genome shotgun (WGS) entry which is preliminary data.</text>
</comment>
<proteinExistence type="predicted"/>
<gene>
    <name evidence="2" type="ORF">BV898_16514</name>
</gene>
<keyword evidence="3" id="KW-1185">Reference proteome</keyword>
<dbReference type="Proteomes" id="UP000192578">
    <property type="component" value="Unassembled WGS sequence"/>
</dbReference>
<dbReference type="EMBL" id="MTYJ01000249">
    <property type="protein sequence ID" value="OWA52053.1"/>
    <property type="molecule type" value="Genomic_DNA"/>
</dbReference>
<organism evidence="2 3">
    <name type="scientific">Hypsibius exemplaris</name>
    <name type="common">Freshwater tardigrade</name>
    <dbReference type="NCBI Taxonomy" id="2072580"/>
    <lineage>
        <taxon>Eukaryota</taxon>
        <taxon>Metazoa</taxon>
        <taxon>Ecdysozoa</taxon>
        <taxon>Tardigrada</taxon>
        <taxon>Eutardigrada</taxon>
        <taxon>Parachela</taxon>
        <taxon>Hypsibioidea</taxon>
        <taxon>Hypsibiidae</taxon>
        <taxon>Hypsibius</taxon>
    </lineage>
</organism>
<reference evidence="3" key="1">
    <citation type="submission" date="2017-01" db="EMBL/GenBank/DDBJ databases">
        <title>Comparative genomics of anhydrobiosis in the tardigrade Hypsibius dujardini.</title>
        <authorList>
            <person name="Yoshida Y."/>
            <person name="Koutsovoulos G."/>
            <person name="Laetsch D."/>
            <person name="Stevens L."/>
            <person name="Kumar S."/>
            <person name="Horikawa D."/>
            <person name="Ishino K."/>
            <person name="Komine S."/>
            <person name="Tomita M."/>
            <person name="Blaxter M."/>
            <person name="Arakawa K."/>
        </authorList>
    </citation>
    <scope>NUCLEOTIDE SEQUENCE [LARGE SCALE GENOMIC DNA]</scope>
    <source>
        <strain evidence="3">Z151</strain>
    </source>
</reference>
<name>A0A9X6RL59_HYPEX</name>
<keyword evidence="1" id="KW-0732">Signal</keyword>
<dbReference type="AlphaFoldDB" id="A0A9X6RL59"/>
<feature type="chain" id="PRO_5040969307" evidence="1">
    <location>
        <begin position="26"/>
        <end position="122"/>
    </location>
</feature>
<accession>A0A9X6RL59</accession>
<feature type="signal peptide" evidence="1">
    <location>
        <begin position="1"/>
        <end position="25"/>
    </location>
</feature>
<protein>
    <submittedName>
        <fullName evidence="2">Uncharacterized protein</fullName>
    </submittedName>
</protein>
<evidence type="ECO:0000313" key="3">
    <source>
        <dbReference type="Proteomes" id="UP000192578"/>
    </source>
</evidence>
<evidence type="ECO:0000313" key="2">
    <source>
        <dbReference type="EMBL" id="OWA52053.1"/>
    </source>
</evidence>
<evidence type="ECO:0000256" key="1">
    <source>
        <dbReference type="SAM" id="SignalP"/>
    </source>
</evidence>
<sequence>MMGPNSQTLLCVLVLVALVLQDCVCLRLSVNVNGERVSDLVRAEAADSKVLIRRTRDGHYYGYGYGGGMNPIMMILPLLLQNPAAARQDTPGAAAAPAPADNALLMSLLGSGATGARGYHSD</sequence>